<evidence type="ECO:0000313" key="1">
    <source>
        <dbReference type="EMBL" id="GAJ19834.1"/>
    </source>
</evidence>
<gene>
    <name evidence="1" type="ORF">S12H4_59988</name>
</gene>
<proteinExistence type="predicted"/>
<accession>X1UQR9</accession>
<dbReference type="AlphaFoldDB" id="X1UQR9"/>
<sequence length="146" mass="17177">EEEIRNIINEKELFSEVAAMAAIIERTYFDFCEDVARLAEREEISRFLALKKIIEEKKKSLVRELLREKTEGGCSLKKALTKFLRRHNLQKRAEEFLPLSQKRRRPLPSIHVLTTLGPGESEFNVKNWLEEAMLLFNVCRLYNLDP</sequence>
<name>X1UQR9_9ZZZZ</name>
<feature type="non-terminal residue" evidence="1">
    <location>
        <position position="1"/>
    </location>
</feature>
<reference evidence="1" key="1">
    <citation type="journal article" date="2014" name="Front. Microbiol.">
        <title>High frequency of phylogenetically diverse reductive dehalogenase-homologous genes in deep subseafloor sedimentary metagenomes.</title>
        <authorList>
            <person name="Kawai M."/>
            <person name="Futagami T."/>
            <person name="Toyoda A."/>
            <person name="Takaki Y."/>
            <person name="Nishi S."/>
            <person name="Hori S."/>
            <person name="Arai W."/>
            <person name="Tsubouchi T."/>
            <person name="Morono Y."/>
            <person name="Uchiyama I."/>
            <person name="Ito T."/>
            <person name="Fujiyama A."/>
            <person name="Inagaki F."/>
            <person name="Takami H."/>
        </authorList>
    </citation>
    <scope>NUCLEOTIDE SEQUENCE</scope>
    <source>
        <strain evidence="1">Expedition CK06-06</strain>
    </source>
</reference>
<organism evidence="1">
    <name type="scientific">marine sediment metagenome</name>
    <dbReference type="NCBI Taxonomy" id="412755"/>
    <lineage>
        <taxon>unclassified sequences</taxon>
        <taxon>metagenomes</taxon>
        <taxon>ecological metagenomes</taxon>
    </lineage>
</organism>
<feature type="non-terminal residue" evidence="1">
    <location>
        <position position="146"/>
    </location>
</feature>
<dbReference type="EMBL" id="BARW01039360">
    <property type="protein sequence ID" value="GAJ19834.1"/>
    <property type="molecule type" value="Genomic_DNA"/>
</dbReference>
<protein>
    <submittedName>
        <fullName evidence="1">Uncharacterized protein</fullName>
    </submittedName>
</protein>
<comment type="caution">
    <text evidence="1">The sequence shown here is derived from an EMBL/GenBank/DDBJ whole genome shotgun (WGS) entry which is preliminary data.</text>
</comment>